<protein>
    <submittedName>
        <fullName evidence="3">NAD(P)-dependent dehydrogenase, short-chain alcohol dehydrogenase family</fullName>
    </submittedName>
</protein>
<dbReference type="GO" id="GO:0016491">
    <property type="term" value="F:oxidoreductase activity"/>
    <property type="evidence" value="ECO:0007669"/>
    <property type="project" value="UniProtKB-KW"/>
</dbReference>
<keyword evidence="4" id="KW-1185">Reference proteome</keyword>
<accession>A0A1G9H5F0</accession>
<comment type="similarity">
    <text evidence="1">Belongs to the short-chain dehydrogenases/reductases (SDR) family.</text>
</comment>
<dbReference type="PRINTS" id="PR00081">
    <property type="entry name" value="GDHRDH"/>
</dbReference>
<dbReference type="STRING" id="137658.SAMN05216186_114113"/>
<dbReference type="PANTHER" id="PTHR43477">
    <property type="entry name" value="DIHYDROANTICAPSIN 7-DEHYDROGENASE"/>
    <property type="match status" value="1"/>
</dbReference>
<dbReference type="Gene3D" id="3.40.50.720">
    <property type="entry name" value="NAD(P)-binding Rossmann-like Domain"/>
    <property type="match status" value="1"/>
</dbReference>
<evidence type="ECO:0000256" key="1">
    <source>
        <dbReference type="ARBA" id="ARBA00006484"/>
    </source>
</evidence>
<dbReference type="NCBIfam" id="NF005754">
    <property type="entry name" value="PRK07578.1"/>
    <property type="match status" value="1"/>
</dbReference>
<proteinExistence type="inferred from homology"/>
<reference evidence="3 4" key="1">
    <citation type="submission" date="2016-10" db="EMBL/GenBank/DDBJ databases">
        <authorList>
            <person name="de Groot N.N."/>
        </authorList>
    </citation>
    <scope>NUCLEOTIDE SEQUENCE [LARGE SCALE GENOMIC DNA]</scope>
    <source>
        <strain evidence="3 4">JCM 21544</strain>
    </source>
</reference>
<evidence type="ECO:0000313" key="3">
    <source>
        <dbReference type="EMBL" id="SDL08177.1"/>
    </source>
</evidence>
<dbReference type="Proteomes" id="UP000198706">
    <property type="component" value="Unassembled WGS sequence"/>
</dbReference>
<keyword evidence="2" id="KW-0560">Oxidoreductase</keyword>
<sequence>MKILLIGASGTLGKAIDQELRERHEIVRIGHSSGDFQVDITDTASIRHLFEQTGPFDALISATGKVHFADLADMGDAEFTVGLRDKLMGQVNLVLIGREYANEGASFTLTSGVLSEDPIRYGSSASMVNAAIEGFVRGAAIELPRGLRLNAVSPTIVRESLPALGEYFRGWKAIPAADAALAYAKSAEGLQTGQVYKVW</sequence>
<dbReference type="InterPro" id="IPR051122">
    <property type="entry name" value="SDR_DHRS6-like"/>
</dbReference>
<name>A0A1G9H5F0_9PSED</name>
<dbReference type="SUPFAM" id="SSF51735">
    <property type="entry name" value="NAD(P)-binding Rossmann-fold domains"/>
    <property type="match status" value="1"/>
</dbReference>
<dbReference type="PANTHER" id="PTHR43477:SF1">
    <property type="entry name" value="DIHYDROANTICAPSIN 7-DEHYDROGENASE"/>
    <property type="match status" value="1"/>
</dbReference>
<evidence type="ECO:0000313" key="4">
    <source>
        <dbReference type="Proteomes" id="UP000198706"/>
    </source>
</evidence>
<dbReference type="InterPro" id="IPR002347">
    <property type="entry name" value="SDR_fam"/>
</dbReference>
<dbReference type="RefSeq" id="WP_084337917.1">
    <property type="nucleotide sequence ID" value="NZ_FNFD01000014.1"/>
</dbReference>
<dbReference type="AlphaFoldDB" id="A0A1G9H5F0"/>
<organism evidence="3 4">
    <name type="scientific">Pseudomonas indica</name>
    <dbReference type="NCBI Taxonomy" id="137658"/>
    <lineage>
        <taxon>Bacteria</taxon>
        <taxon>Pseudomonadati</taxon>
        <taxon>Pseudomonadota</taxon>
        <taxon>Gammaproteobacteria</taxon>
        <taxon>Pseudomonadales</taxon>
        <taxon>Pseudomonadaceae</taxon>
        <taxon>Pseudomonas</taxon>
    </lineage>
</organism>
<dbReference type="InterPro" id="IPR036291">
    <property type="entry name" value="NAD(P)-bd_dom_sf"/>
</dbReference>
<dbReference type="Pfam" id="PF13561">
    <property type="entry name" value="adh_short_C2"/>
    <property type="match status" value="1"/>
</dbReference>
<gene>
    <name evidence="3" type="ORF">SAMN05216186_114113</name>
</gene>
<evidence type="ECO:0000256" key="2">
    <source>
        <dbReference type="ARBA" id="ARBA00023002"/>
    </source>
</evidence>
<dbReference type="CDD" id="cd11731">
    <property type="entry name" value="Lin1944_like_SDR_c"/>
    <property type="match status" value="1"/>
</dbReference>
<dbReference type="EMBL" id="FNFD01000014">
    <property type="protein sequence ID" value="SDL08177.1"/>
    <property type="molecule type" value="Genomic_DNA"/>
</dbReference>